<evidence type="ECO:0000256" key="1">
    <source>
        <dbReference type="SAM" id="MobiDB-lite"/>
    </source>
</evidence>
<keyword evidence="4" id="KW-1185">Reference proteome</keyword>
<feature type="region of interest" description="Disordered" evidence="1">
    <location>
        <begin position="63"/>
        <end position="105"/>
    </location>
</feature>
<sequence length="168" mass="16228">MRLRRVLVLLALLSLTVGQTWSGVQCTVGPDGKQHCMRCKDGVCEEMTLDDQDQALFDVLVTPRGRGRGPQRSYKYVPGGSFGPSGGGGSGAGSGFGGGGPGGGFGGGSGAGSGFGGGPGGGFGGGSGAGSGFGGGGPGGGFGGGLTVSPSRLRSDLPSPGFSDLWRL</sequence>
<feature type="compositionally biased region" description="Gly residues" evidence="1">
    <location>
        <begin position="80"/>
        <end position="105"/>
    </location>
</feature>
<feature type="signal peptide" evidence="2">
    <location>
        <begin position="1"/>
        <end position="18"/>
    </location>
</feature>
<organism evidence="3 4">
    <name type="scientific">Paratrimastix pyriformis</name>
    <dbReference type="NCBI Taxonomy" id="342808"/>
    <lineage>
        <taxon>Eukaryota</taxon>
        <taxon>Metamonada</taxon>
        <taxon>Preaxostyla</taxon>
        <taxon>Paratrimastigidae</taxon>
        <taxon>Paratrimastix</taxon>
    </lineage>
</organism>
<comment type="caution">
    <text evidence="3">The sequence shown here is derived from an EMBL/GenBank/DDBJ whole genome shotgun (WGS) entry which is preliminary data.</text>
</comment>
<proteinExistence type="predicted"/>
<gene>
    <name evidence="3" type="ORF">PAPYR_2036</name>
</gene>
<dbReference type="Proteomes" id="UP001141327">
    <property type="component" value="Unassembled WGS sequence"/>
</dbReference>
<protein>
    <recommendedName>
        <fullName evidence="5">Glycine-rich protein</fullName>
    </recommendedName>
</protein>
<feature type="chain" id="PRO_5045828916" description="Glycine-rich protein" evidence="2">
    <location>
        <begin position="19"/>
        <end position="168"/>
    </location>
</feature>
<keyword evidence="2" id="KW-0732">Signal</keyword>
<feature type="compositionally biased region" description="Low complexity" evidence="1">
    <location>
        <begin position="149"/>
        <end position="160"/>
    </location>
</feature>
<evidence type="ECO:0008006" key="5">
    <source>
        <dbReference type="Google" id="ProtNLM"/>
    </source>
</evidence>
<evidence type="ECO:0000313" key="4">
    <source>
        <dbReference type="Proteomes" id="UP001141327"/>
    </source>
</evidence>
<name>A0ABQ8UV83_9EUKA</name>
<reference evidence="3" key="1">
    <citation type="journal article" date="2022" name="bioRxiv">
        <title>Genomics of Preaxostyla Flagellates Illuminates Evolutionary Transitions and the Path Towards Mitochondrial Loss.</title>
        <authorList>
            <person name="Novak L.V.F."/>
            <person name="Treitli S.C."/>
            <person name="Pyrih J."/>
            <person name="Halakuc P."/>
            <person name="Pipaliya S.V."/>
            <person name="Vacek V."/>
            <person name="Brzon O."/>
            <person name="Soukal P."/>
            <person name="Eme L."/>
            <person name="Dacks J.B."/>
            <person name="Karnkowska A."/>
            <person name="Elias M."/>
            <person name="Hampl V."/>
        </authorList>
    </citation>
    <scope>NUCLEOTIDE SEQUENCE</scope>
    <source>
        <strain evidence="3">RCP-MX</strain>
    </source>
</reference>
<feature type="region of interest" description="Disordered" evidence="1">
    <location>
        <begin position="123"/>
        <end position="168"/>
    </location>
</feature>
<feature type="compositionally biased region" description="Gly residues" evidence="1">
    <location>
        <begin position="123"/>
        <end position="146"/>
    </location>
</feature>
<accession>A0ABQ8UV83</accession>
<dbReference type="EMBL" id="JAPMOS010000007">
    <property type="protein sequence ID" value="KAJ4461465.1"/>
    <property type="molecule type" value="Genomic_DNA"/>
</dbReference>
<evidence type="ECO:0000256" key="2">
    <source>
        <dbReference type="SAM" id="SignalP"/>
    </source>
</evidence>
<evidence type="ECO:0000313" key="3">
    <source>
        <dbReference type="EMBL" id="KAJ4461465.1"/>
    </source>
</evidence>